<dbReference type="PANTHER" id="PTHR13723">
    <property type="entry name" value="ADAMTS A DISINTEGRIN AND METALLOPROTEASE WITH THROMBOSPONDIN MOTIFS PROTEASE"/>
    <property type="match status" value="1"/>
</dbReference>
<keyword evidence="8" id="KW-1185">Reference proteome</keyword>
<name>A0A1J1I617_9DIPT</name>
<dbReference type="SUPFAM" id="SSF57667">
    <property type="entry name" value="beta-beta-alpha zinc fingers"/>
    <property type="match status" value="2"/>
</dbReference>
<dbReference type="PROSITE" id="PS50157">
    <property type="entry name" value="ZINC_FINGER_C2H2_2"/>
    <property type="match status" value="3"/>
</dbReference>
<feature type="signal peptide" evidence="4">
    <location>
        <begin position="1"/>
        <end position="23"/>
    </location>
</feature>
<dbReference type="InterPro" id="IPR013087">
    <property type="entry name" value="Znf_C2H2_type"/>
</dbReference>
<dbReference type="GO" id="GO:0005634">
    <property type="term" value="C:nucleus"/>
    <property type="evidence" value="ECO:0007669"/>
    <property type="project" value="InterPro"/>
</dbReference>
<dbReference type="InterPro" id="IPR024079">
    <property type="entry name" value="MetalloPept_cat_dom_sf"/>
</dbReference>
<feature type="region of interest" description="Disordered" evidence="3">
    <location>
        <begin position="774"/>
        <end position="809"/>
    </location>
</feature>
<evidence type="ECO:0000259" key="6">
    <source>
        <dbReference type="PROSITE" id="PS50215"/>
    </source>
</evidence>
<dbReference type="PANTHER" id="PTHR13723:SF275">
    <property type="entry name" value="STALL, ISOFORM C"/>
    <property type="match status" value="1"/>
</dbReference>
<sequence>MNAQLLVLLLMLLVMMMDLNSNADSHGPLLVRFETQKHNITESKYKIINVKHHRRMKRDDGREDGNVDSIINIKISDVKDENFQLKLKRSQNIIDKSFVFISRNQNQSDFVDNSFNIAQMYGDCLYRNENSAFDLCDHEIRGIYRMNDTDVFIQPLPERFGAGSHILIEKSFRDSSFEPKESFVKPEVVKELIKKRFKRSPIIKGSSNKLFHSSTPQKLPPDVLHVETAIFVDKDLFRHMIKNFPKDTEQHLIRFILAMINGVQLLYHHPSLGYKVNFILKRIEILHNEMSDLRRSSDIDIYLNSFCLWQRKLNPISDKDVLHFDHAVILTGLDLYVVSKNGKVSSQVVGLAPVSGMCTQVSSCTINEGKHFESVFVVAHEIGHNLGMRHDTLENSCDPNSVRSKNQNLAEICRDLHCQRDRYTWTSHPALEGTWCGEMMWCRSGICTSKSNAISENAHISSKQILASLKNSQQKSNFIEGKKFSSLIQEPTLLYTNGVAFVSKSSLWSNWGEPSECESGCLYGESGRLKEGSVGLKIFSRNCLDYRSSKKCPGSDKKYETCTATQCFKIDKLTILEFANQICNRAKEFDGEMIGDGLQQVGIDPEDSCKVFCKTKTGVKSRTWIFPDGTSCRNENSDIDDSYFCVNGRCEKFTCQNTTENYFRIDPSFCPQNLVAHEQETSQNHVLQENARDYKSIDSKQNSTDPPYETQTEPLLDDIVEPARLVSTISAENVDSKLLITTAISTRIDHFDSHPPVTTARIPTIMKTQNFTNSYPVKRFSPPSTISDNWKNRQHSNLQQSQSMPYHSTNLYTSSSPSSMLSRDKWRNKSGCYYSCVQHAKGLQTVVSKYDMTTNIQLCEPTKVPCDRVLSTFDYSTNLCMKYQMKVRGLSGKGMQISPSVDDPDRSCRVACQDKYISHRFYLVNGDLGFYPYGTKCSFKTDDKRYCVNGKCLKFGADDTPVNGHFQNIFNIRNKRSLSNRIRRHYTYYSPVSFNESVSQEYLNRLLTKIDFQIERDKNKKPVGEDQIDLNNPVFVYSNEDFCVFCDKYKDDCKLIEMNTNFLDLKGEICEFSEIIKNVLDAELRHENSLFICEECKDMLIQFHNFRNGIKNNSYFIQNENIDKVKIFLEETQEHVYCLRYNKCLSLVPESKRRFMDSFQHWQPAVVIEKLSEIEPRRKKMRMDKEIIIENNQDIVTTEEIEEVDNFVIEDISQTTMNEEEWLTSEIHNSAVNEYIDNIEVHSWICAHCEVPSKFTDETDFRNHLISMHLNVEQSFDDYIQIDNEDHITDNDEINYQTEDSTSYETKTEKNSVNLECKHCTFTTNNPFNYRIHQQTHFVQRKSYSNSSKYEKLFCVDCCYQFTTKSHFESHINGHQLYEIVAKYLVHPICHQCNVMFCDDSYYNEHIEKHNQGLFGEDKSEIDQNDNDVIIDESCITCGHCLKKFTDEISCRLHQLIFHVNVLKCPVENRLFNSNQAYGIHLKNNHPELFGDDVKFPCSACKQEFNTLYEKLAHMKTCDKKKFACTHCDKKFRLKCYLIKHLRQTSGQTSIACEVCDKICTDKGDYQIHIRSHSNEKPFACSICPKAYKTSSARAAHLETHMEGGFDCMFCNIKCKSRRILQKHMKTKHSESIEIILNDKSKERVIHPQLIKLGKIKKTVSDRVLAFSSLNLFYKTNAYYALINQRNE</sequence>
<dbReference type="STRING" id="568069.A0A1J1I617"/>
<dbReference type="Gene3D" id="3.30.160.60">
    <property type="entry name" value="Classic Zinc Finger"/>
    <property type="match status" value="3"/>
</dbReference>
<evidence type="ECO:0000256" key="3">
    <source>
        <dbReference type="SAM" id="MobiDB-lite"/>
    </source>
</evidence>
<gene>
    <name evidence="7" type="ORF">CLUMA_CG008514</name>
</gene>
<feature type="chain" id="PRO_5012859649" evidence="4">
    <location>
        <begin position="24"/>
        <end position="1688"/>
    </location>
</feature>
<dbReference type="GO" id="GO:0030198">
    <property type="term" value="P:extracellular matrix organization"/>
    <property type="evidence" value="ECO:0007669"/>
    <property type="project" value="TreeGrafter"/>
</dbReference>
<keyword evidence="2" id="KW-0479">Metal-binding</keyword>
<dbReference type="InterPro" id="IPR036236">
    <property type="entry name" value="Znf_C2H2_sf"/>
</dbReference>
<comment type="caution">
    <text evidence="2">Lacks conserved residue(s) required for the propagation of feature annotation.</text>
</comment>
<feature type="domain" description="Peptidase M12B" evidence="6">
    <location>
        <begin position="224"/>
        <end position="413"/>
    </location>
</feature>
<dbReference type="InterPro" id="IPR001590">
    <property type="entry name" value="Peptidase_M12B"/>
</dbReference>
<evidence type="ECO:0000259" key="5">
    <source>
        <dbReference type="PROSITE" id="PS50157"/>
    </source>
</evidence>
<dbReference type="SMART" id="SM00355">
    <property type="entry name" value="ZnF_C2H2"/>
    <property type="match status" value="11"/>
</dbReference>
<reference evidence="7 8" key="1">
    <citation type="submission" date="2015-04" db="EMBL/GenBank/DDBJ databases">
        <authorList>
            <person name="Syromyatnikov M.Y."/>
            <person name="Popov V.N."/>
        </authorList>
    </citation>
    <scope>NUCLEOTIDE SEQUENCE [LARGE SCALE GENOMIC DNA]</scope>
</reference>
<evidence type="ECO:0000256" key="4">
    <source>
        <dbReference type="SAM" id="SignalP"/>
    </source>
</evidence>
<dbReference type="Gene3D" id="3.40.390.10">
    <property type="entry name" value="Collagenase (Catalytic Domain)"/>
    <property type="match status" value="1"/>
</dbReference>
<dbReference type="PROSITE" id="PS00028">
    <property type="entry name" value="ZINC_FINGER_C2H2_1"/>
    <property type="match status" value="6"/>
</dbReference>
<keyword evidence="1" id="KW-0863">Zinc-finger</keyword>
<feature type="domain" description="C2H2-type" evidence="5">
    <location>
        <begin position="1579"/>
        <end position="1601"/>
    </location>
</feature>
<proteinExistence type="predicted"/>
<dbReference type="EMBL" id="CVRI01000040">
    <property type="protein sequence ID" value="CRK95028.1"/>
    <property type="molecule type" value="Genomic_DNA"/>
</dbReference>
<feature type="domain" description="C2H2-type" evidence="5">
    <location>
        <begin position="1551"/>
        <end position="1578"/>
    </location>
</feature>
<accession>A0A1J1I617</accession>
<evidence type="ECO:0000313" key="8">
    <source>
        <dbReference type="Proteomes" id="UP000183832"/>
    </source>
</evidence>
<dbReference type="Pfam" id="PF25379">
    <property type="entry name" value="Adt-1"/>
    <property type="match status" value="1"/>
</dbReference>
<dbReference type="Proteomes" id="UP000183832">
    <property type="component" value="Unassembled WGS sequence"/>
</dbReference>
<protein>
    <submittedName>
        <fullName evidence="7">CLUMA_CG008514, isoform A</fullName>
    </submittedName>
</protein>
<dbReference type="PROSITE" id="PS50215">
    <property type="entry name" value="ADAM_MEPRO"/>
    <property type="match status" value="1"/>
</dbReference>
<dbReference type="GO" id="GO:0006508">
    <property type="term" value="P:proteolysis"/>
    <property type="evidence" value="ECO:0007669"/>
    <property type="project" value="UniProtKB-KW"/>
</dbReference>
<dbReference type="InterPro" id="IPR057401">
    <property type="entry name" value="Adt-1/2-like_dom"/>
</dbReference>
<organism evidence="7 8">
    <name type="scientific">Clunio marinus</name>
    <dbReference type="NCBI Taxonomy" id="568069"/>
    <lineage>
        <taxon>Eukaryota</taxon>
        <taxon>Metazoa</taxon>
        <taxon>Ecdysozoa</taxon>
        <taxon>Arthropoda</taxon>
        <taxon>Hexapoda</taxon>
        <taxon>Insecta</taxon>
        <taxon>Pterygota</taxon>
        <taxon>Neoptera</taxon>
        <taxon>Endopterygota</taxon>
        <taxon>Diptera</taxon>
        <taxon>Nematocera</taxon>
        <taxon>Chironomoidea</taxon>
        <taxon>Chironomidae</taxon>
        <taxon>Clunio</taxon>
    </lineage>
</organism>
<feature type="active site" evidence="2">
    <location>
        <position position="381"/>
    </location>
</feature>
<dbReference type="GO" id="GO:0004222">
    <property type="term" value="F:metalloendopeptidase activity"/>
    <property type="evidence" value="ECO:0007669"/>
    <property type="project" value="InterPro"/>
</dbReference>
<evidence type="ECO:0000256" key="1">
    <source>
        <dbReference type="PROSITE-ProRule" id="PRU00042"/>
    </source>
</evidence>
<dbReference type="InterPro" id="IPR050439">
    <property type="entry name" value="ADAMTS_ADAMTS-like"/>
</dbReference>
<dbReference type="SMART" id="SM00868">
    <property type="entry name" value="zf-AD"/>
    <property type="match status" value="1"/>
</dbReference>
<evidence type="ECO:0000313" key="7">
    <source>
        <dbReference type="EMBL" id="CRK95028.1"/>
    </source>
</evidence>
<dbReference type="GO" id="GO:0008270">
    <property type="term" value="F:zinc ion binding"/>
    <property type="evidence" value="ECO:0007669"/>
    <property type="project" value="UniProtKB-KW"/>
</dbReference>
<feature type="binding site" evidence="2">
    <location>
        <position position="380"/>
    </location>
    <ligand>
        <name>Zn(2+)</name>
        <dbReference type="ChEBI" id="CHEBI:29105"/>
        <note>catalytic</note>
    </ligand>
</feature>
<feature type="domain" description="C2H2-type" evidence="5">
    <location>
        <begin position="1523"/>
        <end position="1550"/>
    </location>
</feature>
<feature type="compositionally biased region" description="Polar residues" evidence="3">
    <location>
        <begin position="782"/>
        <end position="807"/>
    </location>
</feature>
<feature type="binding site" evidence="2">
    <location>
        <position position="384"/>
    </location>
    <ligand>
        <name>Zn(2+)</name>
        <dbReference type="ChEBI" id="CHEBI:29105"/>
        <note>catalytic</note>
    </ligand>
</feature>
<dbReference type="OrthoDB" id="9942326at2759"/>
<dbReference type="InterPro" id="IPR012934">
    <property type="entry name" value="Znf_AD"/>
</dbReference>
<keyword evidence="2" id="KW-0862">Zinc</keyword>
<feature type="binding site" evidence="2">
    <location>
        <position position="390"/>
    </location>
    <ligand>
        <name>Zn(2+)</name>
        <dbReference type="ChEBI" id="CHEBI:29105"/>
        <note>catalytic</note>
    </ligand>
</feature>
<keyword evidence="4" id="KW-0732">Signal</keyword>
<dbReference type="Pfam" id="PF00096">
    <property type="entry name" value="zf-C2H2"/>
    <property type="match status" value="2"/>
</dbReference>
<evidence type="ECO:0000256" key="2">
    <source>
        <dbReference type="PROSITE-ProRule" id="PRU00276"/>
    </source>
</evidence>
<dbReference type="GO" id="GO:0031012">
    <property type="term" value="C:extracellular matrix"/>
    <property type="evidence" value="ECO:0007669"/>
    <property type="project" value="TreeGrafter"/>
</dbReference>
<dbReference type="Pfam" id="PF13688">
    <property type="entry name" value="Reprolysin_5"/>
    <property type="match status" value="1"/>
</dbReference>
<dbReference type="SUPFAM" id="SSF55486">
    <property type="entry name" value="Metalloproteases ('zincins'), catalytic domain"/>
    <property type="match status" value="1"/>
</dbReference>